<sequence length="720" mass="79583">MYLRVATLCLLLSLIPECRPRALGRPSNGLRECRAGSVTVPALEVLPGGGWDNLRNLDAGRVMNLSYSLCQTTEDGAYLIPDEVFVVPQKMSGVETNSEIITSWLEQRSSTAHSINGDVSFLSVLNAKFSTENQRMKTHQVKESSVTTRVQVRNFIYTVRAHPDFTLDTRFTQQVAEIADALENNRSRHATYLSEKLVLDYGTHVVTSVDAGATLVQEDYLRASFVSDSETARSSVTASAGLNFFNKVNFGMGGGESHETAETRSYEGNTTYSLTQSHGGVPYYPGITLQKWQESITNNLVAIDRTGLPLHYFLNRATLPDLPEPTVQKLAVSVRHAVKRYYDINTHPGCVKPDSKNFNFQANVDDNSCEGPATNLSFGGVYQQCTMLSSNAGPLCQALTVKNPDTGDFSCRQPYSATLLRSEVREEGYSQYECHSHCHSCWLFFSCCHQVCGDTYYVRRARVETYWCSTSGEVKEFSGYLFGGLYSPSLQNPLTKSHSCPPSFFPLRLLSEGLSICLSKDYEAATRFSVPFGGMFSCSSGNPLAGDQQRCPPQFSQHMAAISDGCQVLYCVQSGIFTGGQLLPIRLPPFTRPPLISMTATNTVAVMTEGDRAWIKVGTTKMWKLAEPEEVQRMAQMFDQSASQLSGGQKFGVAIGVIVVVAMVIGGIVFMLKRRRRFRPTESRGYEEIRSEVQGEAITDGDTEAEPKMERQDSTQPLLP</sequence>
<keyword evidence="5" id="KW-0399">Innate immunity</keyword>
<protein>
    <recommendedName>
        <fullName evidence="3">Macrophage-expressed gene 1 protein</fullName>
    </recommendedName>
    <alternativeName>
        <fullName evidence="16">Perforin-2</fullName>
    </alternativeName>
</protein>
<dbReference type="InterPro" id="IPR020864">
    <property type="entry name" value="MACPF"/>
</dbReference>
<comment type="function">
    <text evidence="17">Pore-forming protein that plays a central role in antigen cross-presentation in dendritic cells by mediating delivery of antigens for cross-presentation. Dendritic cells bridge innate and adaptive immunity by capturing exogenous antigens on MHC class-I molecules and presenting them to naive CD8(+) T-cells. Acts by forming a pore in antigen-containing compartments, promoting the release of antigens into the cytosol, enabling generation of MHCI:peptide complexes and T-cell priming.</text>
</comment>
<keyword evidence="7 21" id="KW-0732">Signal</keyword>
<evidence type="ECO:0000256" key="15">
    <source>
        <dbReference type="ARBA" id="ARBA00023329"/>
    </source>
</evidence>
<keyword evidence="11" id="KW-1064">Adaptive immunity</keyword>
<dbReference type="PANTHER" id="PTHR31463:SF4">
    <property type="entry name" value="MACROPHAGE-EXPRESSED GENE 1 PROTEIN"/>
    <property type="match status" value="1"/>
</dbReference>
<evidence type="ECO:0000256" key="4">
    <source>
        <dbReference type="ARBA" id="ARBA00022452"/>
    </source>
</evidence>
<evidence type="ECO:0000256" key="21">
    <source>
        <dbReference type="SAM" id="SignalP"/>
    </source>
</evidence>
<dbReference type="GO" id="GO:0002250">
    <property type="term" value="P:adaptive immune response"/>
    <property type="evidence" value="ECO:0007669"/>
    <property type="project" value="UniProtKB-KW"/>
</dbReference>
<keyword evidence="4" id="KW-1134">Transmembrane beta strand</keyword>
<evidence type="ECO:0000256" key="7">
    <source>
        <dbReference type="ARBA" id="ARBA00022729"/>
    </source>
</evidence>
<evidence type="ECO:0000256" key="18">
    <source>
        <dbReference type="ARBA" id="ARBA00045689"/>
    </source>
</evidence>
<dbReference type="PANTHER" id="PTHR31463">
    <property type="entry name" value="MACROPHAGE-EXPRESSED GENE 1 PROTEIN"/>
    <property type="match status" value="1"/>
</dbReference>
<evidence type="ECO:0000256" key="5">
    <source>
        <dbReference type="ARBA" id="ARBA00022588"/>
    </source>
</evidence>
<feature type="chain" id="PRO_5038469835" description="Macrophage-expressed gene 1 protein" evidence="21">
    <location>
        <begin position="21"/>
        <end position="720"/>
    </location>
</feature>
<dbReference type="InterPro" id="IPR039707">
    <property type="entry name" value="MPEG1"/>
</dbReference>
<evidence type="ECO:0000256" key="16">
    <source>
        <dbReference type="ARBA" id="ARBA00030728"/>
    </source>
</evidence>
<evidence type="ECO:0000256" key="10">
    <source>
        <dbReference type="ARBA" id="ARBA00022989"/>
    </source>
</evidence>
<comment type="subcellular location">
    <subcellularLocation>
        <location evidence="1">Cytoplasmic vesicle</location>
        <location evidence="1">Phagosome membrane</location>
        <topology evidence="1">Multi-pass membrane protein</topology>
    </subcellularLocation>
</comment>
<evidence type="ECO:0000313" key="23">
    <source>
        <dbReference type="EMBL" id="KAG7481499.1"/>
    </source>
</evidence>
<feature type="domain" description="MACPF" evidence="22">
    <location>
        <begin position="29"/>
        <end position="345"/>
    </location>
</feature>
<name>A0A9D3T9V3_MEGAT</name>
<comment type="similarity">
    <text evidence="2">Belongs to the MPEG1 family.</text>
</comment>
<keyword evidence="6 20" id="KW-0812">Transmembrane</keyword>
<evidence type="ECO:0000256" key="14">
    <source>
        <dbReference type="ARBA" id="ARBA00023180"/>
    </source>
</evidence>
<keyword evidence="15" id="KW-0968">Cytoplasmic vesicle</keyword>
<evidence type="ECO:0000256" key="12">
    <source>
        <dbReference type="ARBA" id="ARBA00023136"/>
    </source>
</evidence>
<evidence type="ECO:0000259" key="22">
    <source>
        <dbReference type="PROSITE" id="PS51412"/>
    </source>
</evidence>
<dbReference type="Proteomes" id="UP001046870">
    <property type="component" value="Chromosome 4"/>
</dbReference>
<evidence type="ECO:0000256" key="17">
    <source>
        <dbReference type="ARBA" id="ARBA00045657"/>
    </source>
</evidence>
<proteinExistence type="inferred from homology"/>
<keyword evidence="24" id="KW-1185">Reference proteome</keyword>
<comment type="function">
    <text evidence="18">Pore-forming protein involved in both innate and adaptive immunity. Plays a central role in antigen cross-presentation in dendritic cells by forming a pore in antigen-containing compartments, thereby promoting delivery of antigens for cross-presentation. Also involved in innate immune response following bacterial infection; shows antibacterial activity against a wide spectrum of Gram-positive, Gram-negative and acid-fast bacteria. Reduces the viability of the intracytosolic pathogen L.monocytogenes by inhibiting acidification of the phagocytic vacuole of host cells which restricts bacterial translocation from the vacuole to the cytosol. Required for the antibacterial activity of reactive oxygen species and nitric oxide.</text>
</comment>
<dbReference type="Pfam" id="PF01823">
    <property type="entry name" value="MACPF"/>
    <property type="match status" value="1"/>
</dbReference>
<evidence type="ECO:0000256" key="11">
    <source>
        <dbReference type="ARBA" id="ARBA00023130"/>
    </source>
</evidence>
<keyword evidence="9" id="KW-0391">Immunity</keyword>
<dbReference type="OrthoDB" id="5950457at2759"/>
<keyword evidence="10 20" id="KW-1133">Transmembrane helix</keyword>
<dbReference type="PROSITE" id="PS51412">
    <property type="entry name" value="MACPF_2"/>
    <property type="match status" value="1"/>
</dbReference>
<feature type="transmembrane region" description="Helical" evidence="20">
    <location>
        <begin position="651"/>
        <end position="672"/>
    </location>
</feature>
<keyword evidence="12 20" id="KW-0472">Membrane</keyword>
<dbReference type="CDD" id="cd22579">
    <property type="entry name" value="MPEG1_P2"/>
    <property type="match status" value="1"/>
</dbReference>
<evidence type="ECO:0000256" key="1">
    <source>
        <dbReference type="ARBA" id="ARBA00004265"/>
    </source>
</evidence>
<evidence type="ECO:0000256" key="20">
    <source>
        <dbReference type="SAM" id="Phobius"/>
    </source>
</evidence>
<evidence type="ECO:0000256" key="6">
    <source>
        <dbReference type="ARBA" id="ARBA00022692"/>
    </source>
</evidence>
<gene>
    <name evidence="23" type="ORF">MATL_G00067260</name>
</gene>
<keyword evidence="8" id="KW-0832">Ubl conjugation</keyword>
<evidence type="ECO:0000256" key="3">
    <source>
        <dbReference type="ARBA" id="ARBA00021365"/>
    </source>
</evidence>
<dbReference type="GO" id="GO:0030670">
    <property type="term" value="C:phagocytic vesicle membrane"/>
    <property type="evidence" value="ECO:0007669"/>
    <property type="project" value="UniProtKB-SubCell"/>
</dbReference>
<evidence type="ECO:0000256" key="2">
    <source>
        <dbReference type="ARBA" id="ARBA00007256"/>
    </source>
</evidence>
<keyword evidence="14" id="KW-0325">Glycoprotein</keyword>
<evidence type="ECO:0000256" key="19">
    <source>
        <dbReference type="SAM" id="MobiDB-lite"/>
    </source>
</evidence>
<dbReference type="EMBL" id="JAFDVH010000004">
    <property type="protein sequence ID" value="KAG7481499.1"/>
    <property type="molecule type" value="Genomic_DNA"/>
</dbReference>
<keyword evidence="13" id="KW-1015">Disulfide bond</keyword>
<reference evidence="23" key="1">
    <citation type="submission" date="2021-01" db="EMBL/GenBank/DDBJ databases">
        <authorList>
            <person name="Zahm M."/>
            <person name="Roques C."/>
            <person name="Cabau C."/>
            <person name="Klopp C."/>
            <person name="Donnadieu C."/>
            <person name="Jouanno E."/>
            <person name="Lampietro C."/>
            <person name="Louis A."/>
            <person name="Herpin A."/>
            <person name="Echchiki A."/>
            <person name="Berthelot C."/>
            <person name="Parey E."/>
            <person name="Roest-Crollius H."/>
            <person name="Braasch I."/>
            <person name="Postlethwait J."/>
            <person name="Bobe J."/>
            <person name="Montfort J."/>
            <person name="Bouchez O."/>
            <person name="Begum T."/>
            <person name="Mejri S."/>
            <person name="Adams A."/>
            <person name="Chen W.-J."/>
            <person name="Guiguen Y."/>
        </authorList>
    </citation>
    <scope>NUCLEOTIDE SEQUENCE</scope>
    <source>
        <strain evidence="23">YG-15Mar2019-1</strain>
        <tissue evidence="23">Brain</tissue>
    </source>
</reference>
<evidence type="ECO:0000256" key="13">
    <source>
        <dbReference type="ARBA" id="ARBA00023157"/>
    </source>
</evidence>
<dbReference type="GO" id="GO:0045087">
    <property type="term" value="P:innate immune response"/>
    <property type="evidence" value="ECO:0007669"/>
    <property type="project" value="UniProtKB-KW"/>
</dbReference>
<dbReference type="SMART" id="SM00457">
    <property type="entry name" value="MACPF"/>
    <property type="match status" value="1"/>
</dbReference>
<evidence type="ECO:0000313" key="24">
    <source>
        <dbReference type="Proteomes" id="UP001046870"/>
    </source>
</evidence>
<organism evidence="23 24">
    <name type="scientific">Megalops atlanticus</name>
    <name type="common">Tarpon</name>
    <name type="synonym">Clupea gigantea</name>
    <dbReference type="NCBI Taxonomy" id="7932"/>
    <lineage>
        <taxon>Eukaryota</taxon>
        <taxon>Metazoa</taxon>
        <taxon>Chordata</taxon>
        <taxon>Craniata</taxon>
        <taxon>Vertebrata</taxon>
        <taxon>Euteleostomi</taxon>
        <taxon>Actinopterygii</taxon>
        <taxon>Neopterygii</taxon>
        <taxon>Teleostei</taxon>
        <taxon>Elopiformes</taxon>
        <taxon>Megalopidae</taxon>
        <taxon>Megalops</taxon>
    </lineage>
</organism>
<comment type="caution">
    <text evidence="23">The sequence shown here is derived from an EMBL/GenBank/DDBJ whole genome shotgun (WGS) entry which is preliminary data.</text>
</comment>
<evidence type="ECO:0000256" key="9">
    <source>
        <dbReference type="ARBA" id="ARBA00022859"/>
    </source>
</evidence>
<feature type="region of interest" description="Disordered" evidence="19">
    <location>
        <begin position="681"/>
        <end position="720"/>
    </location>
</feature>
<feature type="compositionally biased region" description="Basic and acidic residues" evidence="19">
    <location>
        <begin position="681"/>
        <end position="693"/>
    </location>
</feature>
<dbReference type="AlphaFoldDB" id="A0A9D3T9V3"/>
<accession>A0A9D3T9V3</accession>
<evidence type="ECO:0000256" key="8">
    <source>
        <dbReference type="ARBA" id="ARBA00022843"/>
    </source>
</evidence>
<feature type="signal peptide" evidence="21">
    <location>
        <begin position="1"/>
        <end position="20"/>
    </location>
</feature>